<sequence length="107" mass="12461">MEFSNGLTLTELRFSLTIAFLGISNLQENLEIKLKVFILSQIFWCFSSSSTICLHNWPLMKKSGRMLNDNPDQPMPKFLQTRTCLTDTKFQKAYLDRDIIHKISIFP</sequence>
<accession>A0A0C2I660</accession>
<dbReference type="AlphaFoldDB" id="A0A0C2I660"/>
<protein>
    <submittedName>
        <fullName evidence="1">Uncharacterized protein</fullName>
    </submittedName>
</protein>
<dbReference type="Proteomes" id="UP000031668">
    <property type="component" value="Unassembled WGS sequence"/>
</dbReference>
<comment type="caution">
    <text evidence="1">The sequence shown here is derived from an EMBL/GenBank/DDBJ whole genome shotgun (WGS) entry which is preliminary data.</text>
</comment>
<reference evidence="1 2" key="1">
    <citation type="journal article" date="2014" name="Genome Biol. Evol.">
        <title>The genome of the myxosporean Thelohanellus kitauei shows adaptations to nutrient acquisition within its fish host.</title>
        <authorList>
            <person name="Yang Y."/>
            <person name="Xiong J."/>
            <person name="Zhou Z."/>
            <person name="Huo F."/>
            <person name="Miao W."/>
            <person name="Ran C."/>
            <person name="Liu Y."/>
            <person name="Zhang J."/>
            <person name="Feng J."/>
            <person name="Wang M."/>
            <person name="Wang M."/>
            <person name="Wang L."/>
            <person name="Yao B."/>
        </authorList>
    </citation>
    <scope>NUCLEOTIDE SEQUENCE [LARGE SCALE GENOMIC DNA]</scope>
    <source>
        <strain evidence="1">Wuqing</strain>
    </source>
</reference>
<keyword evidence="2" id="KW-1185">Reference proteome</keyword>
<evidence type="ECO:0000313" key="2">
    <source>
        <dbReference type="Proteomes" id="UP000031668"/>
    </source>
</evidence>
<proteinExistence type="predicted"/>
<name>A0A0C2I660_THEKT</name>
<gene>
    <name evidence="1" type="ORF">RF11_11774</name>
</gene>
<organism evidence="1 2">
    <name type="scientific">Thelohanellus kitauei</name>
    <name type="common">Myxosporean</name>
    <dbReference type="NCBI Taxonomy" id="669202"/>
    <lineage>
        <taxon>Eukaryota</taxon>
        <taxon>Metazoa</taxon>
        <taxon>Cnidaria</taxon>
        <taxon>Myxozoa</taxon>
        <taxon>Myxosporea</taxon>
        <taxon>Bivalvulida</taxon>
        <taxon>Platysporina</taxon>
        <taxon>Myxobolidae</taxon>
        <taxon>Thelohanellus</taxon>
    </lineage>
</organism>
<evidence type="ECO:0000313" key="1">
    <source>
        <dbReference type="EMBL" id="KII60678.1"/>
    </source>
</evidence>
<dbReference type="EMBL" id="JWZT01005524">
    <property type="protein sequence ID" value="KII60678.1"/>
    <property type="molecule type" value="Genomic_DNA"/>
</dbReference>